<dbReference type="EMBL" id="BK015846">
    <property type="protein sequence ID" value="DAE27884.1"/>
    <property type="molecule type" value="Genomic_DNA"/>
</dbReference>
<proteinExistence type="predicted"/>
<protein>
    <submittedName>
        <fullName evidence="1">Uncharacterized protein</fullName>
    </submittedName>
</protein>
<accession>A0A8S5RA77</accession>
<evidence type="ECO:0000313" key="1">
    <source>
        <dbReference type="EMBL" id="DAE27884.1"/>
    </source>
</evidence>
<reference evidence="1" key="1">
    <citation type="journal article" date="2021" name="Proc. Natl. Acad. Sci. U.S.A.">
        <title>A Catalog of Tens of Thousands of Viruses from Human Metagenomes Reveals Hidden Associations with Chronic Diseases.</title>
        <authorList>
            <person name="Tisza M.J."/>
            <person name="Buck C.B."/>
        </authorList>
    </citation>
    <scope>NUCLEOTIDE SEQUENCE</scope>
    <source>
        <strain evidence="1">CtDYl1</strain>
    </source>
</reference>
<name>A0A8S5RA77_9VIRU</name>
<organism evidence="1">
    <name type="scientific">virus sp. ctDYl1</name>
    <dbReference type="NCBI Taxonomy" id="2826795"/>
    <lineage>
        <taxon>Viruses</taxon>
    </lineage>
</organism>
<sequence length="54" mass="6528">MNCHNKEQWNTEHHNAKYNISCYLPSIQHQVYLVGSRKLLRKLYLRTIENSARQ</sequence>